<accession>A0A6G1I5W5</accession>
<dbReference type="AlphaFoldDB" id="A0A6G1I5W5"/>
<proteinExistence type="predicted"/>
<sequence length="163" mass="17168">MAPCVGRSLQLVFPAVAVTVALAGGRVSESHAGTTGADSGNASSIRISTSAGRKQLETKAAFRRCECPHSDLFPPMSMRVDVAGDWGLHIASQEMRPGASRSTGQPLRARRASLPASARCGAGASMRLRSGMRWRANCLDLAICGARHYIPLDTRLAMGTTDS</sequence>
<dbReference type="EMBL" id="ML996689">
    <property type="protein sequence ID" value="KAF2403385.1"/>
    <property type="molecule type" value="Genomic_DNA"/>
</dbReference>
<name>A0A6G1I5W5_9PEZI</name>
<gene>
    <name evidence="2" type="ORF">EJ06DRAFT_275581</name>
</gene>
<reference evidence="2" key="1">
    <citation type="journal article" date="2020" name="Stud. Mycol.">
        <title>101 Dothideomycetes genomes: a test case for predicting lifestyles and emergence of pathogens.</title>
        <authorList>
            <person name="Haridas S."/>
            <person name="Albert R."/>
            <person name="Binder M."/>
            <person name="Bloem J."/>
            <person name="Labutti K."/>
            <person name="Salamov A."/>
            <person name="Andreopoulos B."/>
            <person name="Baker S."/>
            <person name="Barry K."/>
            <person name="Bills G."/>
            <person name="Bluhm B."/>
            <person name="Cannon C."/>
            <person name="Castanera R."/>
            <person name="Culley D."/>
            <person name="Daum C."/>
            <person name="Ezra D."/>
            <person name="Gonzalez J."/>
            <person name="Henrissat B."/>
            <person name="Kuo A."/>
            <person name="Liang C."/>
            <person name="Lipzen A."/>
            <person name="Lutzoni F."/>
            <person name="Magnuson J."/>
            <person name="Mondo S."/>
            <person name="Nolan M."/>
            <person name="Ohm R."/>
            <person name="Pangilinan J."/>
            <person name="Park H.-J."/>
            <person name="Ramirez L."/>
            <person name="Alfaro M."/>
            <person name="Sun H."/>
            <person name="Tritt A."/>
            <person name="Yoshinaga Y."/>
            <person name="Zwiers L.-H."/>
            <person name="Turgeon B."/>
            <person name="Goodwin S."/>
            <person name="Spatafora J."/>
            <person name="Crous P."/>
            <person name="Grigoriev I."/>
        </authorList>
    </citation>
    <scope>NUCLEOTIDE SEQUENCE</scope>
    <source>
        <strain evidence="2">CBS 262.69</strain>
    </source>
</reference>
<evidence type="ECO:0000313" key="2">
    <source>
        <dbReference type="EMBL" id="KAF2403385.1"/>
    </source>
</evidence>
<organism evidence="2 3">
    <name type="scientific">Trichodelitschia bisporula</name>
    <dbReference type="NCBI Taxonomy" id="703511"/>
    <lineage>
        <taxon>Eukaryota</taxon>
        <taxon>Fungi</taxon>
        <taxon>Dikarya</taxon>
        <taxon>Ascomycota</taxon>
        <taxon>Pezizomycotina</taxon>
        <taxon>Dothideomycetes</taxon>
        <taxon>Dothideomycetes incertae sedis</taxon>
        <taxon>Phaeotrichales</taxon>
        <taxon>Phaeotrichaceae</taxon>
        <taxon>Trichodelitschia</taxon>
    </lineage>
</organism>
<evidence type="ECO:0000256" key="1">
    <source>
        <dbReference type="SAM" id="SignalP"/>
    </source>
</evidence>
<feature type="chain" id="PRO_5026274593" evidence="1">
    <location>
        <begin position="24"/>
        <end position="163"/>
    </location>
</feature>
<dbReference type="Proteomes" id="UP000799640">
    <property type="component" value="Unassembled WGS sequence"/>
</dbReference>
<keyword evidence="1" id="KW-0732">Signal</keyword>
<evidence type="ECO:0000313" key="3">
    <source>
        <dbReference type="Proteomes" id="UP000799640"/>
    </source>
</evidence>
<feature type="signal peptide" evidence="1">
    <location>
        <begin position="1"/>
        <end position="23"/>
    </location>
</feature>
<keyword evidence="3" id="KW-1185">Reference proteome</keyword>
<protein>
    <submittedName>
        <fullName evidence="2">Uncharacterized protein</fullName>
    </submittedName>
</protein>